<dbReference type="AlphaFoldDB" id="A0A0H5SK98"/>
<evidence type="ECO:0000313" key="4">
    <source>
        <dbReference type="Proteomes" id="UP000236497"/>
    </source>
</evidence>
<feature type="coiled-coil region" evidence="2">
    <location>
        <begin position="41"/>
        <end position="109"/>
    </location>
</feature>
<accession>A0A0H5SK98</accession>
<protein>
    <recommendedName>
        <fullName evidence="5">FlgN protein</fullName>
    </recommendedName>
</protein>
<name>A0A0H5SK98_HERHM</name>
<gene>
    <name evidence="3" type="ORF">HHT355_2013</name>
</gene>
<dbReference type="EMBL" id="CVTD020000023">
    <property type="protein sequence ID" value="CRZ35211.1"/>
    <property type="molecule type" value="Genomic_DNA"/>
</dbReference>
<reference evidence="3 4" key="1">
    <citation type="submission" date="2015-06" db="EMBL/GenBank/DDBJ databases">
        <authorList>
            <person name="Wibberg Daniel"/>
        </authorList>
    </citation>
    <scope>NUCLEOTIDE SEQUENCE [LARGE SCALE GENOMIC DNA]</scope>
    <source>
        <strain evidence="3 4">T3/55T</strain>
    </source>
</reference>
<dbReference type="Proteomes" id="UP000236497">
    <property type="component" value="Unassembled WGS sequence"/>
</dbReference>
<organism evidence="3 4">
    <name type="scientific">Herbinix hemicellulosilytica</name>
    <dbReference type="NCBI Taxonomy" id="1564487"/>
    <lineage>
        <taxon>Bacteria</taxon>
        <taxon>Bacillati</taxon>
        <taxon>Bacillota</taxon>
        <taxon>Clostridia</taxon>
        <taxon>Lachnospirales</taxon>
        <taxon>Lachnospiraceae</taxon>
        <taxon>Herbinix</taxon>
    </lineage>
</organism>
<dbReference type="Gene3D" id="1.20.58.300">
    <property type="entry name" value="FlgN-like"/>
    <property type="match status" value="1"/>
</dbReference>
<evidence type="ECO:0008006" key="5">
    <source>
        <dbReference type="Google" id="ProtNLM"/>
    </source>
</evidence>
<keyword evidence="4" id="KW-1185">Reference proteome</keyword>
<dbReference type="InterPro" id="IPR036679">
    <property type="entry name" value="FlgN-like_sf"/>
</dbReference>
<dbReference type="SUPFAM" id="SSF140566">
    <property type="entry name" value="FlgN-like"/>
    <property type="match status" value="1"/>
</dbReference>
<dbReference type="GO" id="GO:0044780">
    <property type="term" value="P:bacterial-type flagellum assembly"/>
    <property type="evidence" value="ECO:0007669"/>
    <property type="project" value="InterPro"/>
</dbReference>
<dbReference type="Pfam" id="PF05130">
    <property type="entry name" value="FlgN"/>
    <property type="match status" value="1"/>
</dbReference>
<keyword evidence="2" id="KW-0175">Coiled coil</keyword>
<proteinExistence type="predicted"/>
<evidence type="ECO:0000256" key="1">
    <source>
        <dbReference type="ARBA" id="ARBA00022795"/>
    </source>
</evidence>
<dbReference type="InterPro" id="IPR007809">
    <property type="entry name" value="FlgN-like"/>
</dbReference>
<evidence type="ECO:0000256" key="2">
    <source>
        <dbReference type="SAM" id="Coils"/>
    </source>
</evidence>
<sequence length="171" mass="19490">MASLIEELINILNEEQEIYSSLIPIANEKTQIIVNNDTAALQNITAKEQEAIDRITSLENKRGKVMEDIKTVLGKKDGNMNLKTLIELLNDEQKEKRVLSELHDKLKKTVSFLAEINNRNKDLIEQSLEMIDFNMNFIQSIRMSPGNNTYNKNASQSYDEIPGTGMFDAKQ</sequence>
<dbReference type="RefSeq" id="WP_158245954.1">
    <property type="nucleotide sequence ID" value="NZ_CVTD020000023.1"/>
</dbReference>
<evidence type="ECO:0000313" key="3">
    <source>
        <dbReference type="EMBL" id="CRZ35211.1"/>
    </source>
</evidence>
<keyword evidence="1" id="KW-1005">Bacterial flagellum biogenesis</keyword>